<dbReference type="AlphaFoldDB" id="A0A7J7P1A6"/>
<dbReference type="PANTHER" id="PTHR13011:SF0">
    <property type="entry name" value="GENERAL TRANSCRIPTION FACTOR IIF SUBUNIT 1"/>
    <property type="match status" value="1"/>
</dbReference>
<dbReference type="GO" id="GO:0006367">
    <property type="term" value="P:transcription initiation at RNA polymerase II promoter"/>
    <property type="evidence" value="ECO:0007669"/>
    <property type="project" value="InterPro"/>
</dbReference>
<dbReference type="GO" id="GO:0032968">
    <property type="term" value="P:positive regulation of transcription elongation by RNA polymerase II"/>
    <property type="evidence" value="ECO:0007669"/>
    <property type="project" value="InterPro"/>
</dbReference>
<accession>A0A7J7P1A6</accession>
<evidence type="ECO:0000256" key="3">
    <source>
        <dbReference type="ARBA" id="ARBA00022833"/>
    </source>
</evidence>
<keyword evidence="5" id="KW-0805">Transcription regulation</keyword>
<dbReference type="GO" id="GO:0005674">
    <property type="term" value="C:transcription factor TFIIF complex"/>
    <property type="evidence" value="ECO:0007669"/>
    <property type="project" value="TreeGrafter"/>
</dbReference>
<dbReference type="Proteomes" id="UP000541444">
    <property type="component" value="Unassembled WGS sequence"/>
</dbReference>
<dbReference type="PROSITE" id="PS50103">
    <property type="entry name" value="ZF_C3H1"/>
    <property type="match status" value="1"/>
</dbReference>
<name>A0A7J7P1A6_9MAGN</name>
<evidence type="ECO:0000313" key="7">
    <source>
        <dbReference type="EMBL" id="KAF6173229.1"/>
    </source>
</evidence>
<sequence length="218" mass="24192">MSDDTPDILEDGVRCLSLQANSEQESCSSFLMTGLCDNGSNCPFAHPHSNLQEPESSAKIVSAISAGPITEEEIKDALLQRTPITTLDIVSRFKARLKTNQARTSFALLMKRIVKVRSTSEGRCLMLKANGQKPSAKAPVTEEKIQGQKPSAKASVTEEEITAFLLQQRSLITARELVLRFWSRLNTKQDKAAFSLILKRITKHKRTSEGCFLVLRTK</sequence>
<comment type="subcellular location">
    <subcellularLocation>
        <location evidence="5">Nucleus</location>
    </subcellularLocation>
</comment>
<keyword evidence="3 4" id="KW-0862">Zinc</keyword>
<dbReference type="SUPFAM" id="SSF90229">
    <property type="entry name" value="CCCH zinc finger"/>
    <property type="match status" value="1"/>
</dbReference>
<dbReference type="InterPro" id="IPR000571">
    <property type="entry name" value="Znf_CCCH"/>
</dbReference>
<dbReference type="Gene3D" id="1.10.10.10">
    <property type="entry name" value="Winged helix-like DNA-binding domain superfamily/Winged helix DNA-binding domain"/>
    <property type="match status" value="2"/>
</dbReference>
<dbReference type="InterPro" id="IPR036855">
    <property type="entry name" value="Znf_CCCH_sf"/>
</dbReference>
<dbReference type="GO" id="GO:0001096">
    <property type="term" value="F:TFIIF-class transcription factor complex binding"/>
    <property type="evidence" value="ECO:0007669"/>
    <property type="project" value="TreeGrafter"/>
</dbReference>
<keyword evidence="5" id="KW-0804">Transcription</keyword>
<evidence type="ECO:0000259" key="6">
    <source>
        <dbReference type="PROSITE" id="PS50103"/>
    </source>
</evidence>
<feature type="domain" description="C3H1-type" evidence="6">
    <location>
        <begin position="21"/>
        <end position="49"/>
    </location>
</feature>
<reference evidence="7 8" key="1">
    <citation type="journal article" date="2020" name="IScience">
        <title>Genome Sequencing of the Endangered Kingdonia uniflora (Circaeasteraceae, Ranunculales) Reveals Potential Mechanisms of Evolutionary Specialization.</title>
        <authorList>
            <person name="Sun Y."/>
            <person name="Deng T."/>
            <person name="Zhang A."/>
            <person name="Moore M.J."/>
            <person name="Landis J.B."/>
            <person name="Lin N."/>
            <person name="Zhang H."/>
            <person name="Zhang X."/>
            <person name="Huang J."/>
            <person name="Zhang X."/>
            <person name="Sun H."/>
            <person name="Wang H."/>
        </authorList>
    </citation>
    <scope>NUCLEOTIDE SEQUENCE [LARGE SCALE GENOMIC DNA]</scope>
    <source>
        <strain evidence="7">TB1705</strain>
        <tissue evidence="7">Leaf</tissue>
    </source>
</reference>
<dbReference type="OrthoDB" id="76676at2759"/>
<comment type="function">
    <text evidence="5">TFIIF is a general transcription initiation factor that binds to RNA polymerase II and helps to recruit it to the initiation complex in collaboration with TFIIB. It promotes transcription elongation.</text>
</comment>
<keyword evidence="8" id="KW-1185">Reference proteome</keyword>
<evidence type="ECO:0000313" key="8">
    <source>
        <dbReference type="Proteomes" id="UP000541444"/>
    </source>
</evidence>
<protein>
    <recommendedName>
        <fullName evidence="5">Transcription initiation factor IIF subunit alpha</fullName>
    </recommendedName>
</protein>
<dbReference type="PANTHER" id="PTHR13011">
    <property type="entry name" value="TFIIF-ALPHA"/>
    <property type="match status" value="1"/>
</dbReference>
<dbReference type="InterPro" id="IPR036388">
    <property type="entry name" value="WH-like_DNA-bd_sf"/>
</dbReference>
<dbReference type="EMBL" id="JACGCM010000347">
    <property type="protein sequence ID" value="KAF6173229.1"/>
    <property type="molecule type" value="Genomic_DNA"/>
</dbReference>
<dbReference type="GO" id="GO:0008270">
    <property type="term" value="F:zinc ion binding"/>
    <property type="evidence" value="ECO:0007669"/>
    <property type="project" value="UniProtKB-KW"/>
</dbReference>
<feature type="zinc finger region" description="C3H1-type" evidence="4">
    <location>
        <begin position="21"/>
        <end position="49"/>
    </location>
</feature>
<comment type="similarity">
    <text evidence="5">Belongs to the TFIIF alpha subunit family.</text>
</comment>
<dbReference type="SMART" id="SM00356">
    <property type="entry name" value="ZnF_C3H1"/>
    <property type="match status" value="1"/>
</dbReference>
<evidence type="ECO:0000256" key="5">
    <source>
        <dbReference type="RuleBase" id="RU366044"/>
    </source>
</evidence>
<dbReference type="InterPro" id="IPR036390">
    <property type="entry name" value="WH_DNA-bd_sf"/>
</dbReference>
<keyword evidence="5" id="KW-0539">Nucleus</keyword>
<keyword evidence="1 4" id="KW-0479">Metal-binding</keyword>
<dbReference type="GO" id="GO:0016251">
    <property type="term" value="F:RNA polymerase II general transcription initiation factor activity"/>
    <property type="evidence" value="ECO:0007669"/>
    <property type="project" value="TreeGrafter"/>
</dbReference>
<dbReference type="InterPro" id="IPR008851">
    <property type="entry name" value="TFIIF-alpha"/>
</dbReference>
<evidence type="ECO:0000256" key="2">
    <source>
        <dbReference type="ARBA" id="ARBA00022771"/>
    </source>
</evidence>
<dbReference type="GO" id="GO:0003677">
    <property type="term" value="F:DNA binding"/>
    <property type="evidence" value="ECO:0007669"/>
    <property type="project" value="UniProtKB-KW"/>
</dbReference>
<dbReference type="Gene3D" id="6.10.250.3220">
    <property type="match status" value="1"/>
</dbReference>
<evidence type="ECO:0000256" key="4">
    <source>
        <dbReference type="PROSITE-ProRule" id="PRU00723"/>
    </source>
</evidence>
<evidence type="ECO:0000256" key="1">
    <source>
        <dbReference type="ARBA" id="ARBA00022723"/>
    </source>
</evidence>
<gene>
    <name evidence="7" type="ORF">GIB67_026924</name>
</gene>
<dbReference type="SUPFAM" id="SSF46785">
    <property type="entry name" value="Winged helix' DNA-binding domain"/>
    <property type="match status" value="2"/>
</dbReference>
<dbReference type="Pfam" id="PF05793">
    <property type="entry name" value="TFIIF_alpha"/>
    <property type="match status" value="2"/>
</dbReference>
<dbReference type="Pfam" id="PF00642">
    <property type="entry name" value="zf-CCCH"/>
    <property type="match status" value="1"/>
</dbReference>
<organism evidence="7 8">
    <name type="scientific">Kingdonia uniflora</name>
    <dbReference type="NCBI Taxonomy" id="39325"/>
    <lineage>
        <taxon>Eukaryota</taxon>
        <taxon>Viridiplantae</taxon>
        <taxon>Streptophyta</taxon>
        <taxon>Embryophyta</taxon>
        <taxon>Tracheophyta</taxon>
        <taxon>Spermatophyta</taxon>
        <taxon>Magnoliopsida</taxon>
        <taxon>Ranunculales</taxon>
        <taxon>Circaeasteraceae</taxon>
        <taxon>Kingdonia</taxon>
    </lineage>
</organism>
<keyword evidence="5" id="KW-0238">DNA-binding</keyword>
<proteinExistence type="inferred from homology"/>
<comment type="caution">
    <text evidence="7">The sequence shown here is derived from an EMBL/GenBank/DDBJ whole genome shotgun (WGS) entry which is preliminary data.</text>
</comment>
<keyword evidence="2 4" id="KW-0863">Zinc-finger</keyword>